<feature type="domain" description="HTH arsR-type" evidence="4">
    <location>
        <begin position="1"/>
        <end position="87"/>
    </location>
</feature>
<evidence type="ECO:0000256" key="2">
    <source>
        <dbReference type="ARBA" id="ARBA00023125"/>
    </source>
</evidence>
<dbReference type="PANTHER" id="PTHR33154:SF33">
    <property type="entry name" value="TRANSCRIPTIONAL REPRESSOR SDPR"/>
    <property type="match status" value="1"/>
</dbReference>
<comment type="caution">
    <text evidence="5">The sequence shown here is derived from an EMBL/GenBank/DDBJ whole genome shotgun (WGS) entry which is preliminary data.</text>
</comment>
<dbReference type="InterPro" id="IPR036390">
    <property type="entry name" value="WH_DNA-bd_sf"/>
</dbReference>
<keyword evidence="6" id="KW-1185">Reference proteome</keyword>
<protein>
    <submittedName>
        <fullName evidence="5">ArsR family transcriptional regulator</fullName>
    </submittedName>
</protein>
<dbReference type="Gene3D" id="1.10.10.10">
    <property type="entry name" value="Winged helix-like DNA-binding domain superfamily/Winged helix DNA-binding domain"/>
    <property type="match status" value="1"/>
</dbReference>
<gene>
    <name evidence="5" type="ORF">E0H50_17590</name>
</gene>
<dbReference type="GO" id="GO:0003677">
    <property type="term" value="F:DNA binding"/>
    <property type="evidence" value="ECO:0007669"/>
    <property type="project" value="UniProtKB-KW"/>
</dbReference>
<dbReference type="GO" id="GO:0003700">
    <property type="term" value="F:DNA-binding transcription factor activity"/>
    <property type="evidence" value="ECO:0007669"/>
    <property type="project" value="InterPro"/>
</dbReference>
<keyword evidence="2" id="KW-0238">DNA-binding</keyword>
<dbReference type="InterPro" id="IPR001845">
    <property type="entry name" value="HTH_ArsR_DNA-bd_dom"/>
</dbReference>
<sequence>MDVFEAIAEPSRRAVLDLLAERERPAGELVEHLHRLTQPAVSRHLRILREVGLVDVRPEGQKRIYVLRADRLLEIENWISRYRKYWPRHLDALEQHLADNPEEHPHE</sequence>
<evidence type="ECO:0000313" key="6">
    <source>
        <dbReference type="Proteomes" id="UP000292695"/>
    </source>
</evidence>
<evidence type="ECO:0000256" key="3">
    <source>
        <dbReference type="ARBA" id="ARBA00023163"/>
    </source>
</evidence>
<evidence type="ECO:0000313" key="5">
    <source>
        <dbReference type="EMBL" id="TCC33751.1"/>
    </source>
</evidence>
<proteinExistence type="predicted"/>
<keyword evidence="1" id="KW-0805">Transcription regulation</keyword>
<dbReference type="InterPro" id="IPR036388">
    <property type="entry name" value="WH-like_DNA-bd_sf"/>
</dbReference>
<dbReference type="InterPro" id="IPR011991">
    <property type="entry name" value="ArsR-like_HTH"/>
</dbReference>
<organism evidence="5 6">
    <name type="scientific">Kribbella sindirgiensis</name>
    <dbReference type="NCBI Taxonomy" id="1124744"/>
    <lineage>
        <taxon>Bacteria</taxon>
        <taxon>Bacillati</taxon>
        <taxon>Actinomycetota</taxon>
        <taxon>Actinomycetes</taxon>
        <taxon>Propionibacteriales</taxon>
        <taxon>Kribbellaceae</taxon>
        <taxon>Kribbella</taxon>
    </lineage>
</organism>
<dbReference type="AlphaFoldDB" id="A0A4R0IJU9"/>
<evidence type="ECO:0000256" key="1">
    <source>
        <dbReference type="ARBA" id="ARBA00023015"/>
    </source>
</evidence>
<name>A0A4R0IJU9_9ACTN</name>
<dbReference type="Proteomes" id="UP000292695">
    <property type="component" value="Unassembled WGS sequence"/>
</dbReference>
<dbReference type="NCBIfam" id="NF033788">
    <property type="entry name" value="HTH_metalloreg"/>
    <property type="match status" value="1"/>
</dbReference>
<dbReference type="CDD" id="cd00090">
    <property type="entry name" value="HTH_ARSR"/>
    <property type="match status" value="1"/>
</dbReference>
<evidence type="ECO:0000259" key="4">
    <source>
        <dbReference type="PROSITE" id="PS50987"/>
    </source>
</evidence>
<dbReference type="PROSITE" id="PS50987">
    <property type="entry name" value="HTH_ARSR_2"/>
    <property type="match status" value="1"/>
</dbReference>
<dbReference type="OrthoDB" id="9806976at2"/>
<dbReference type="EMBL" id="SJKA01000005">
    <property type="protein sequence ID" value="TCC33751.1"/>
    <property type="molecule type" value="Genomic_DNA"/>
</dbReference>
<dbReference type="RefSeq" id="WP_131289482.1">
    <property type="nucleotide sequence ID" value="NZ_SJKA01000005.1"/>
</dbReference>
<dbReference type="PANTHER" id="PTHR33154">
    <property type="entry name" value="TRANSCRIPTIONAL REGULATOR, ARSR FAMILY"/>
    <property type="match status" value="1"/>
</dbReference>
<dbReference type="SMART" id="SM00418">
    <property type="entry name" value="HTH_ARSR"/>
    <property type="match status" value="1"/>
</dbReference>
<dbReference type="Pfam" id="PF01022">
    <property type="entry name" value="HTH_5"/>
    <property type="match status" value="1"/>
</dbReference>
<accession>A0A4R0IJU9</accession>
<dbReference type="PRINTS" id="PR00778">
    <property type="entry name" value="HTHARSR"/>
</dbReference>
<dbReference type="InterPro" id="IPR051081">
    <property type="entry name" value="HTH_MetalResp_TranReg"/>
</dbReference>
<reference evidence="5 6" key="1">
    <citation type="submission" date="2019-02" db="EMBL/GenBank/DDBJ databases">
        <title>Kribbella capetownensis sp. nov. and Kribbella speibonae sp. nov., isolated from soil.</title>
        <authorList>
            <person name="Curtis S.M."/>
            <person name="Norton I."/>
            <person name="Everest G.J."/>
            <person name="Meyers P.R."/>
        </authorList>
    </citation>
    <scope>NUCLEOTIDE SEQUENCE [LARGE SCALE GENOMIC DNA]</scope>
    <source>
        <strain evidence="5 6">DSM 27082</strain>
    </source>
</reference>
<keyword evidence="3" id="KW-0804">Transcription</keyword>
<dbReference type="SUPFAM" id="SSF46785">
    <property type="entry name" value="Winged helix' DNA-binding domain"/>
    <property type="match status" value="1"/>
</dbReference>